<name>A0A812BYZ5_ACAPH</name>
<sequence>MNTHQWRKYGNVQAENYVVCSSFGLKYFLFSYQPSHPEPSSSSISITTPFPSICIFLPFLLLLSESLSPPRLFFSSFINSSFFSINLAPFSFLAIYSMSTAILLSFHIELISYLRCHSVVLSTNPSVSSLIALQEWRRLCQSLICNNAVSGIIRMQIGGKGTRMHSMKQASIKKNI</sequence>
<dbReference type="AlphaFoldDB" id="A0A812BYZ5"/>
<proteinExistence type="predicted"/>
<comment type="caution">
    <text evidence="2">The sequence shown here is derived from an EMBL/GenBank/DDBJ whole genome shotgun (WGS) entry which is preliminary data.</text>
</comment>
<keyword evidence="1" id="KW-0472">Membrane</keyword>
<keyword evidence="3" id="KW-1185">Reference proteome</keyword>
<keyword evidence="1" id="KW-1133">Transmembrane helix</keyword>
<feature type="transmembrane region" description="Helical" evidence="1">
    <location>
        <begin position="83"/>
        <end position="106"/>
    </location>
</feature>
<keyword evidence="1" id="KW-0812">Transmembrane</keyword>
<feature type="transmembrane region" description="Helical" evidence="1">
    <location>
        <begin position="44"/>
        <end position="63"/>
    </location>
</feature>
<gene>
    <name evidence="2" type="ORF">SPHA_25487</name>
</gene>
<protein>
    <submittedName>
        <fullName evidence="2">Uncharacterized protein</fullName>
    </submittedName>
</protein>
<accession>A0A812BYZ5</accession>
<evidence type="ECO:0000313" key="2">
    <source>
        <dbReference type="EMBL" id="CAE1247135.1"/>
    </source>
</evidence>
<evidence type="ECO:0000256" key="1">
    <source>
        <dbReference type="SAM" id="Phobius"/>
    </source>
</evidence>
<evidence type="ECO:0000313" key="3">
    <source>
        <dbReference type="Proteomes" id="UP000597762"/>
    </source>
</evidence>
<dbReference type="EMBL" id="CAHIKZ030000966">
    <property type="protein sequence ID" value="CAE1247135.1"/>
    <property type="molecule type" value="Genomic_DNA"/>
</dbReference>
<dbReference type="Proteomes" id="UP000597762">
    <property type="component" value="Unassembled WGS sequence"/>
</dbReference>
<reference evidence="2" key="1">
    <citation type="submission" date="2021-01" db="EMBL/GenBank/DDBJ databases">
        <authorList>
            <person name="Li R."/>
            <person name="Bekaert M."/>
        </authorList>
    </citation>
    <scope>NUCLEOTIDE SEQUENCE</scope>
    <source>
        <strain evidence="2">Farmed</strain>
    </source>
</reference>
<organism evidence="2 3">
    <name type="scientific">Acanthosepion pharaonis</name>
    <name type="common">Pharaoh cuttlefish</name>
    <name type="synonym">Sepia pharaonis</name>
    <dbReference type="NCBI Taxonomy" id="158019"/>
    <lineage>
        <taxon>Eukaryota</taxon>
        <taxon>Metazoa</taxon>
        <taxon>Spiralia</taxon>
        <taxon>Lophotrochozoa</taxon>
        <taxon>Mollusca</taxon>
        <taxon>Cephalopoda</taxon>
        <taxon>Coleoidea</taxon>
        <taxon>Decapodiformes</taxon>
        <taxon>Sepiida</taxon>
        <taxon>Sepiina</taxon>
        <taxon>Sepiidae</taxon>
        <taxon>Acanthosepion</taxon>
    </lineage>
</organism>